<sequence>MRRFPRPLLLLPALCALLLAGCSTIGAMSAWLNDQVAFTSPQLQRYVDRRFPRSFDKLGGLVSVTLANPRLTIPPGDSRLRLEFDLGLGALGGEGATTGHLALASGLRYEPATQGLHLDAPELLQFEVPGSGELLRGGSRAIVNSLLAEYARSEPVYRLDDDLLAKLPAGKRIGTVGIERGVVVVHLDR</sequence>
<feature type="signal peptide" evidence="1">
    <location>
        <begin position="1"/>
        <end position="29"/>
    </location>
</feature>
<dbReference type="OrthoDB" id="5983686at2"/>
<reference evidence="2 3" key="1">
    <citation type="journal article" date="2008" name="Int. J. Syst. Evol. Microbiol.">
        <title>Luteimonas marina sp. nov., isolated from seawater.</title>
        <authorList>
            <person name="Baik K.S."/>
            <person name="Park S.C."/>
            <person name="Kim M.S."/>
            <person name="Kim E.M."/>
            <person name="Park C."/>
            <person name="Chun J."/>
            <person name="Seong C.N."/>
        </authorList>
    </citation>
    <scope>NUCLEOTIDE SEQUENCE [LARGE SCALE GENOMIC DNA]</scope>
    <source>
        <strain evidence="2 3">FR1330</strain>
    </source>
</reference>
<evidence type="ECO:0000313" key="3">
    <source>
        <dbReference type="Proteomes" id="UP000319980"/>
    </source>
</evidence>
<gene>
    <name evidence="2" type="ORF">FQY83_14495</name>
</gene>
<name>A0A5C5TWL2_9GAMM</name>
<evidence type="ECO:0000256" key="1">
    <source>
        <dbReference type="SAM" id="SignalP"/>
    </source>
</evidence>
<keyword evidence="3" id="KW-1185">Reference proteome</keyword>
<dbReference type="Proteomes" id="UP000319980">
    <property type="component" value="Unassembled WGS sequence"/>
</dbReference>
<keyword evidence="1" id="KW-0732">Signal</keyword>
<dbReference type="AlphaFoldDB" id="A0A5C5TWL2"/>
<dbReference type="Gene3D" id="3.15.10.40">
    <property type="entry name" value="Uncharacterised protein PF07273, DUF1439"/>
    <property type="match status" value="1"/>
</dbReference>
<feature type="chain" id="PRO_5022803593" evidence="1">
    <location>
        <begin position="30"/>
        <end position="189"/>
    </location>
</feature>
<dbReference type="PROSITE" id="PS51257">
    <property type="entry name" value="PROKAR_LIPOPROTEIN"/>
    <property type="match status" value="1"/>
</dbReference>
<comment type="caution">
    <text evidence="2">The sequence shown here is derived from an EMBL/GenBank/DDBJ whole genome shotgun (WGS) entry which is preliminary data.</text>
</comment>
<evidence type="ECO:0000313" key="2">
    <source>
        <dbReference type="EMBL" id="TWT18583.1"/>
    </source>
</evidence>
<dbReference type="EMBL" id="VOHK01000006">
    <property type="protein sequence ID" value="TWT18583.1"/>
    <property type="molecule type" value="Genomic_DNA"/>
</dbReference>
<organism evidence="2 3">
    <name type="scientific">Luteimonas marina</name>
    <dbReference type="NCBI Taxonomy" id="488485"/>
    <lineage>
        <taxon>Bacteria</taxon>
        <taxon>Pseudomonadati</taxon>
        <taxon>Pseudomonadota</taxon>
        <taxon>Gammaproteobacteria</taxon>
        <taxon>Lysobacterales</taxon>
        <taxon>Lysobacteraceae</taxon>
        <taxon>Luteimonas</taxon>
    </lineage>
</organism>
<dbReference type="Pfam" id="PF07273">
    <property type="entry name" value="DUF1439"/>
    <property type="match status" value="1"/>
</dbReference>
<accession>A0A5C5TWL2</accession>
<proteinExistence type="predicted"/>
<dbReference type="RefSeq" id="WP_146388688.1">
    <property type="nucleotide sequence ID" value="NZ_VOHK01000006.1"/>
</dbReference>
<protein>
    <submittedName>
        <fullName evidence="2">DUF1439 domain-containing protein</fullName>
    </submittedName>
</protein>
<dbReference type="InterPro" id="IPR010835">
    <property type="entry name" value="DUF1439"/>
</dbReference>